<accession>A0ABW1AW44</accession>
<organism evidence="2 3">
    <name type="scientific">Thauera sinica</name>
    <dbReference type="NCBI Taxonomy" id="2665146"/>
    <lineage>
        <taxon>Bacteria</taxon>
        <taxon>Pseudomonadati</taxon>
        <taxon>Pseudomonadota</taxon>
        <taxon>Betaproteobacteria</taxon>
        <taxon>Rhodocyclales</taxon>
        <taxon>Zoogloeaceae</taxon>
        <taxon>Thauera</taxon>
    </lineage>
</organism>
<protein>
    <submittedName>
        <fullName evidence="2">TniQ family protein</fullName>
    </submittedName>
</protein>
<dbReference type="Proteomes" id="UP001595974">
    <property type="component" value="Unassembled WGS sequence"/>
</dbReference>
<reference evidence="3" key="1">
    <citation type="journal article" date="2019" name="Int. J. Syst. Evol. Microbiol.">
        <title>The Global Catalogue of Microorganisms (GCM) 10K type strain sequencing project: providing services to taxonomists for standard genome sequencing and annotation.</title>
        <authorList>
            <consortium name="The Broad Institute Genomics Platform"/>
            <consortium name="The Broad Institute Genome Sequencing Center for Infectious Disease"/>
            <person name="Wu L."/>
            <person name="Ma J."/>
        </authorList>
    </citation>
    <scope>NUCLEOTIDE SEQUENCE [LARGE SCALE GENOMIC DNA]</scope>
    <source>
        <strain evidence="3">SHR3</strain>
    </source>
</reference>
<feature type="domain" description="TniQ" evidence="1">
    <location>
        <begin position="16"/>
        <end position="167"/>
    </location>
</feature>
<dbReference type="InterPro" id="IPR009492">
    <property type="entry name" value="TniQ"/>
</dbReference>
<sequence>MSEQADLFPRAPILDWLPGETLFSLVSRIHGLWGAQDAGRTASLLFGDRRRGTQHDLPGHLGDFVARTEGLLGDADALARERTLLAFYRHFMSERAEQAAVEDMVSGNIAHLKFRMGLLTSRFRANHPLKACVACMSRDVQEYGWAYWHTRHQHPGVWWCRDHGVFLRESRLKSTA</sequence>
<evidence type="ECO:0000259" key="1">
    <source>
        <dbReference type="Pfam" id="PF06527"/>
    </source>
</evidence>
<gene>
    <name evidence="2" type="ORF">ACFPTN_18560</name>
</gene>
<name>A0ABW1AW44_9RHOO</name>
<proteinExistence type="predicted"/>
<dbReference type="Pfam" id="PF06527">
    <property type="entry name" value="TniQ"/>
    <property type="match status" value="1"/>
</dbReference>
<dbReference type="EMBL" id="JBHSOG010000094">
    <property type="protein sequence ID" value="MFC5771387.1"/>
    <property type="molecule type" value="Genomic_DNA"/>
</dbReference>
<evidence type="ECO:0000313" key="2">
    <source>
        <dbReference type="EMBL" id="MFC5771387.1"/>
    </source>
</evidence>
<evidence type="ECO:0000313" key="3">
    <source>
        <dbReference type="Proteomes" id="UP001595974"/>
    </source>
</evidence>
<dbReference type="RefSeq" id="WP_385961810.1">
    <property type="nucleotide sequence ID" value="NZ_JBHSOG010000094.1"/>
</dbReference>
<keyword evidence="3" id="KW-1185">Reference proteome</keyword>
<comment type="caution">
    <text evidence="2">The sequence shown here is derived from an EMBL/GenBank/DDBJ whole genome shotgun (WGS) entry which is preliminary data.</text>
</comment>